<proteinExistence type="predicted"/>
<gene>
    <name evidence="1" type="ORF">G3446_24140</name>
</gene>
<dbReference type="NCBIfam" id="NF033572">
    <property type="entry name" value="transpos_ISKra4"/>
    <property type="match status" value="1"/>
</dbReference>
<dbReference type="Proteomes" id="UP000483379">
    <property type="component" value="Unassembled WGS sequence"/>
</dbReference>
<sequence length="375" mass="41591">MDARLQLPEQCTSYLLQDWNARLMQAMPYAQAEQFLENLLDLPQSVQTLERDQARLSTHTEAFWEQLPAPAVLPPEAILVDQVDGKGVYMRPNETGGERGKKKMAILGAVYGIEAHVRTPAQVLEALFAESRAAPSVSRPTPLDKHVRACLKRDEADTTAPQNEEIFAWIAQQNALRDPDQSHRTVVLSDGQTSFWEATATHLPGEQVTEILDLLHACGYVWDAAKLLHPSQPQAAQAAAKGNLERLLNGQVGAVIERLRRAATTLDDTPAETLERIVGYFETHRHRMAYDLYLAEGLPIATGVIEGACRCLVKDRMERAGMRWVVAGAQTMLALRGITISGLWEDFIAVHIREDLRQLYGPAAANADSYQRIAA</sequence>
<keyword evidence="2" id="KW-1185">Reference proteome</keyword>
<dbReference type="AlphaFoldDB" id="A0A6M0K896"/>
<protein>
    <submittedName>
        <fullName evidence="1">ISKra4 family transposase</fullName>
    </submittedName>
</protein>
<evidence type="ECO:0000313" key="2">
    <source>
        <dbReference type="Proteomes" id="UP000483379"/>
    </source>
</evidence>
<accession>A0A6M0K896</accession>
<evidence type="ECO:0000313" key="1">
    <source>
        <dbReference type="EMBL" id="NEV64917.1"/>
    </source>
</evidence>
<dbReference type="EMBL" id="JAAIJQ010000123">
    <property type="protein sequence ID" value="NEV64917.1"/>
    <property type="molecule type" value="Genomic_DNA"/>
</dbReference>
<reference evidence="1 2" key="1">
    <citation type="submission" date="2020-02" db="EMBL/GenBank/DDBJ databases">
        <title>Genome sequences of Thiorhodococcus mannitoliphagus and Thiorhodococcus minor, purple sulfur photosynthetic bacteria in the gammaproteobacterial family, Chromatiaceae.</title>
        <authorList>
            <person name="Aviles F.A."/>
            <person name="Meyer T.E."/>
            <person name="Kyndt J.A."/>
        </authorList>
    </citation>
    <scope>NUCLEOTIDE SEQUENCE [LARGE SCALE GENOMIC DNA]</scope>
    <source>
        <strain evidence="1 2">DSM 11518</strain>
    </source>
</reference>
<comment type="caution">
    <text evidence="1">The sequence shown here is derived from an EMBL/GenBank/DDBJ whole genome shotgun (WGS) entry which is preliminary data.</text>
</comment>
<name>A0A6M0K896_9GAMM</name>
<organism evidence="1 2">
    <name type="scientific">Thiorhodococcus minor</name>
    <dbReference type="NCBI Taxonomy" id="57489"/>
    <lineage>
        <taxon>Bacteria</taxon>
        <taxon>Pseudomonadati</taxon>
        <taxon>Pseudomonadota</taxon>
        <taxon>Gammaproteobacteria</taxon>
        <taxon>Chromatiales</taxon>
        <taxon>Chromatiaceae</taxon>
        <taxon>Thiorhodococcus</taxon>
    </lineage>
</organism>